<dbReference type="PANTHER" id="PTHR48078:SF6">
    <property type="entry name" value="L-THREONINE DEHYDRATASE CATABOLIC TDCB"/>
    <property type="match status" value="1"/>
</dbReference>
<feature type="domain" description="Tryptophan synthase beta chain-like PALP" evidence="5">
    <location>
        <begin position="66"/>
        <end position="347"/>
    </location>
</feature>
<dbReference type="GO" id="GO:0009097">
    <property type="term" value="P:isoleucine biosynthetic process"/>
    <property type="evidence" value="ECO:0007669"/>
    <property type="project" value="TreeGrafter"/>
</dbReference>
<sequence length="362" mass="38061">MGQRERDIWSVNPHVKNYWTLACRSGSLRPRCCPTQRKPRKVNDLRSHPELNRDSILAASKRIAGCVKRTPLLECHIDGARIWLKCESLQTGGAFKLRGATNRLLQLSEEDRARGVVAFSSGNHAQGVAIAAKRLDMRATIVMPADAPALKVEGTRAQGADIVFYDRRSESREEIAARIAAEQGSTVVPSFDDVDIITGQGTAGVEIDEQSGGGAVTHIVVPCGGGGLAAGLALALPDAAITIVEPEGWDDMGRSLALGQIVPVEPDAPSTLCDALQTPRVSPLTFGVLQSAGATAVSVNDSEAKRAIGWAWREHGLTLEAGGAVALAAVLTGKVRAADGMVILLSGGNIDPALHAKIIAGV</sequence>
<accession>A0A7G9SDE5</accession>
<dbReference type="InterPro" id="IPR036052">
    <property type="entry name" value="TrpB-like_PALP_sf"/>
</dbReference>
<dbReference type="GO" id="GO:0006565">
    <property type="term" value="P:L-serine catabolic process"/>
    <property type="evidence" value="ECO:0007669"/>
    <property type="project" value="TreeGrafter"/>
</dbReference>
<dbReference type="InterPro" id="IPR001926">
    <property type="entry name" value="TrpB-like_PALP"/>
</dbReference>
<evidence type="ECO:0000256" key="2">
    <source>
        <dbReference type="ARBA" id="ARBA00010869"/>
    </source>
</evidence>
<dbReference type="PROSITE" id="PS00165">
    <property type="entry name" value="DEHYDRATASE_SER_THR"/>
    <property type="match status" value="1"/>
</dbReference>
<dbReference type="PANTHER" id="PTHR48078">
    <property type="entry name" value="THREONINE DEHYDRATASE, MITOCHONDRIAL-RELATED"/>
    <property type="match status" value="1"/>
</dbReference>
<comment type="similarity">
    <text evidence="2">Belongs to the serine/threonine dehydratase family.</text>
</comment>
<name>A0A7G9SDE5_9SPHN</name>
<keyword evidence="7" id="KW-1185">Reference proteome</keyword>
<evidence type="ECO:0000313" key="7">
    <source>
        <dbReference type="Proteomes" id="UP000515955"/>
    </source>
</evidence>
<comment type="cofactor">
    <cofactor evidence="1">
        <name>pyridoxal 5'-phosphate</name>
        <dbReference type="ChEBI" id="CHEBI:597326"/>
    </cofactor>
</comment>
<proteinExistence type="inferred from homology"/>
<reference evidence="6 7" key="1">
    <citation type="submission" date="2020-08" db="EMBL/GenBank/DDBJ databases">
        <title>Genome sequence of Sphingomonas rhizophila KACC 19189T.</title>
        <authorList>
            <person name="Hyun D.-W."/>
            <person name="Bae J.-W."/>
        </authorList>
    </citation>
    <scope>NUCLEOTIDE SEQUENCE [LARGE SCALE GENOMIC DNA]</scope>
    <source>
        <strain evidence="6 7">KACC 19189</strain>
    </source>
</reference>
<dbReference type="Gene3D" id="3.40.50.1100">
    <property type="match status" value="2"/>
</dbReference>
<dbReference type="AlphaFoldDB" id="A0A7G9SDE5"/>
<dbReference type="GO" id="GO:0030170">
    <property type="term" value="F:pyridoxal phosphate binding"/>
    <property type="evidence" value="ECO:0007669"/>
    <property type="project" value="InterPro"/>
</dbReference>
<evidence type="ECO:0000256" key="4">
    <source>
        <dbReference type="ARBA" id="ARBA00023239"/>
    </source>
</evidence>
<evidence type="ECO:0000313" key="6">
    <source>
        <dbReference type="EMBL" id="QNN65870.1"/>
    </source>
</evidence>
<organism evidence="6 7">
    <name type="scientific">Sphingomonas rhizophila</name>
    <dbReference type="NCBI Taxonomy" id="2071607"/>
    <lineage>
        <taxon>Bacteria</taxon>
        <taxon>Pseudomonadati</taxon>
        <taxon>Pseudomonadota</taxon>
        <taxon>Alphaproteobacteria</taxon>
        <taxon>Sphingomonadales</taxon>
        <taxon>Sphingomonadaceae</taxon>
        <taxon>Sphingomonas</taxon>
    </lineage>
</organism>
<dbReference type="GO" id="GO:0006567">
    <property type="term" value="P:L-threonine catabolic process"/>
    <property type="evidence" value="ECO:0007669"/>
    <property type="project" value="TreeGrafter"/>
</dbReference>
<dbReference type="InterPro" id="IPR000634">
    <property type="entry name" value="Ser/Thr_deHydtase_PyrdxlP-BS"/>
</dbReference>
<evidence type="ECO:0000256" key="1">
    <source>
        <dbReference type="ARBA" id="ARBA00001933"/>
    </source>
</evidence>
<dbReference type="EMBL" id="CP060717">
    <property type="protein sequence ID" value="QNN65870.1"/>
    <property type="molecule type" value="Genomic_DNA"/>
</dbReference>
<dbReference type="GO" id="GO:0004794">
    <property type="term" value="F:threonine deaminase activity"/>
    <property type="evidence" value="ECO:0007669"/>
    <property type="project" value="TreeGrafter"/>
</dbReference>
<evidence type="ECO:0000259" key="5">
    <source>
        <dbReference type="Pfam" id="PF00291"/>
    </source>
</evidence>
<dbReference type="FunFam" id="3.40.50.1100:FF:000005">
    <property type="entry name" value="Threonine dehydratase catabolic"/>
    <property type="match status" value="1"/>
</dbReference>
<keyword evidence="4" id="KW-0456">Lyase</keyword>
<dbReference type="Pfam" id="PF00291">
    <property type="entry name" value="PALP"/>
    <property type="match status" value="1"/>
</dbReference>
<dbReference type="Proteomes" id="UP000515955">
    <property type="component" value="Chromosome"/>
</dbReference>
<dbReference type="KEGG" id="srhi:H9L12_04875"/>
<dbReference type="SUPFAM" id="SSF53686">
    <property type="entry name" value="Tryptophan synthase beta subunit-like PLP-dependent enzymes"/>
    <property type="match status" value="1"/>
</dbReference>
<protein>
    <submittedName>
        <fullName evidence="6">Threonine/serine dehydratase</fullName>
    </submittedName>
</protein>
<keyword evidence="3" id="KW-0663">Pyridoxal phosphate</keyword>
<dbReference type="GO" id="GO:0003941">
    <property type="term" value="F:L-serine ammonia-lyase activity"/>
    <property type="evidence" value="ECO:0007669"/>
    <property type="project" value="TreeGrafter"/>
</dbReference>
<dbReference type="CDD" id="cd01562">
    <property type="entry name" value="Thr-dehyd"/>
    <property type="match status" value="1"/>
</dbReference>
<dbReference type="InterPro" id="IPR050147">
    <property type="entry name" value="Ser/Thr_Dehydratase"/>
</dbReference>
<evidence type="ECO:0000256" key="3">
    <source>
        <dbReference type="ARBA" id="ARBA00022898"/>
    </source>
</evidence>
<gene>
    <name evidence="6" type="ORF">H9L12_04875</name>
</gene>